<sequence>MKVLVTGAAGNVGLNVVHQLVTENWDVRVLTRRAQASAFPEGVNVCIGDLSRPETLTDALSNVEALFLFPVPETAEAVVSKAEKAGVRRIVVLSSAAVTTGIDTDFHLAVEQAVEASGLEYTHVRPGEFATNKLALWGPPIRAERVVRDPAPSVASFPVHEQDIADVAFLALTTDGHAGQAYTLDGPELLTRRQQAELIGEAIREDIRFEVVTPHEARKIYLAQGGIAAEYADFILGFRDYDGNEANPSDIEKLDYSSLGPRPTAEAVTGRPARTFLQWAKDHAQDFYR</sequence>
<dbReference type="PANTHER" id="PTHR43162">
    <property type="match status" value="1"/>
</dbReference>
<gene>
    <name evidence="2" type="ORF">BJ970_004400</name>
</gene>
<dbReference type="InterPro" id="IPR016040">
    <property type="entry name" value="NAD(P)-bd_dom"/>
</dbReference>
<keyword evidence="3" id="KW-1185">Reference proteome</keyword>
<comment type="caution">
    <text evidence="2">The sequence shown here is derived from an EMBL/GenBank/DDBJ whole genome shotgun (WGS) entry which is preliminary data.</text>
</comment>
<reference evidence="2 3" key="1">
    <citation type="submission" date="2020-08" db="EMBL/GenBank/DDBJ databases">
        <title>Sequencing the genomes of 1000 actinobacteria strains.</title>
        <authorList>
            <person name="Klenk H.-P."/>
        </authorList>
    </citation>
    <scope>NUCLEOTIDE SEQUENCE [LARGE SCALE GENOMIC DNA]</scope>
    <source>
        <strain evidence="2 3">DSM 45584</strain>
    </source>
</reference>
<proteinExistence type="predicted"/>
<dbReference type="Proteomes" id="UP000584374">
    <property type="component" value="Unassembled WGS sequence"/>
</dbReference>
<dbReference type="InterPro" id="IPR036291">
    <property type="entry name" value="NAD(P)-bd_dom_sf"/>
</dbReference>
<dbReference type="RefSeq" id="WP_184727921.1">
    <property type="nucleotide sequence ID" value="NZ_JACHIW010000001.1"/>
</dbReference>
<evidence type="ECO:0000313" key="2">
    <source>
        <dbReference type="EMBL" id="MBB5156866.1"/>
    </source>
</evidence>
<dbReference type="Gene3D" id="3.40.50.720">
    <property type="entry name" value="NAD(P)-binding Rossmann-like Domain"/>
    <property type="match status" value="1"/>
</dbReference>
<dbReference type="EMBL" id="JACHIW010000001">
    <property type="protein sequence ID" value="MBB5156866.1"/>
    <property type="molecule type" value="Genomic_DNA"/>
</dbReference>
<evidence type="ECO:0000259" key="1">
    <source>
        <dbReference type="Pfam" id="PF13460"/>
    </source>
</evidence>
<evidence type="ECO:0000313" key="3">
    <source>
        <dbReference type="Proteomes" id="UP000584374"/>
    </source>
</evidence>
<feature type="domain" description="NAD(P)-binding" evidence="1">
    <location>
        <begin position="7"/>
        <end position="173"/>
    </location>
</feature>
<organism evidence="2 3">
    <name type="scientific">Saccharopolyspora phatthalungensis</name>
    <dbReference type="NCBI Taxonomy" id="664693"/>
    <lineage>
        <taxon>Bacteria</taxon>
        <taxon>Bacillati</taxon>
        <taxon>Actinomycetota</taxon>
        <taxon>Actinomycetes</taxon>
        <taxon>Pseudonocardiales</taxon>
        <taxon>Pseudonocardiaceae</taxon>
        <taxon>Saccharopolyspora</taxon>
    </lineage>
</organism>
<dbReference type="Pfam" id="PF13460">
    <property type="entry name" value="NAD_binding_10"/>
    <property type="match status" value="1"/>
</dbReference>
<accession>A0A840Q8U4</accession>
<protein>
    <submittedName>
        <fullName evidence="2">Uncharacterized protein YbjT (DUF2867 family)</fullName>
    </submittedName>
</protein>
<dbReference type="InterPro" id="IPR051604">
    <property type="entry name" value="Ergot_Alk_Oxidoreductase"/>
</dbReference>
<dbReference type="AlphaFoldDB" id="A0A840Q8U4"/>
<dbReference type="PANTHER" id="PTHR43162:SF1">
    <property type="entry name" value="PRESTALK A DIFFERENTIATION PROTEIN A"/>
    <property type="match status" value="1"/>
</dbReference>
<dbReference type="SUPFAM" id="SSF51735">
    <property type="entry name" value="NAD(P)-binding Rossmann-fold domains"/>
    <property type="match status" value="1"/>
</dbReference>
<name>A0A840Q8U4_9PSEU</name>